<evidence type="ECO:0000313" key="1">
    <source>
        <dbReference type="EMBL" id="OYQ36806.1"/>
    </source>
</evidence>
<name>A0A255Z5S2_9PROT</name>
<organism evidence="1 2">
    <name type="scientific">Niveispirillum lacus</name>
    <dbReference type="NCBI Taxonomy" id="1981099"/>
    <lineage>
        <taxon>Bacteria</taxon>
        <taxon>Pseudomonadati</taxon>
        <taxon>Pseudomonadota</taxon>
        <taxon>Alphaproteobacteria</taxon>
        <taxon>Rhodospirillales</taxon>
        <taxon>Azospirillaceae</taxon>
        <taxon>Niveispirillum</taxon>
    </lineage>
</organism>
<gene>
    <name evidence="1" type="ORF">CHU95_03275</name>
</gene>
<proteinExistence type="predicted"/>
<evidence type="ECO:0000313" key="2">
    <source>
        <dbReference type="Proteomes" id="UP000216998"/>
    </source>
</evidence>
<comment type="caution">
    <text evidence="1">The sequence shown here is derived from an EMBL/GenBank/DDBJ whole genome shotgun (WGS) entry which is preliminary data.</text>
</comment>
<accession>A0A255Z5S2</accession>
<dbReference type="AlphaFoldDB" id="A0A255Z5S2"/>
<dbReference type="EMBL" id="NOXU01000020">
    <property type="protein sequence ID" value="OYQ36806.1"/>
    <property type="molecule type" value="Genomic_DNA"/>
</dbReference>
<reference evidence="1 2" key="1">
    <citation type="submission" date="2017-07" db="EMBL/GenBank/DDBJ databases">
        <title>Niveispirillum cyanobacteriorum sp. nov., isolated from cyanobacterial aggregates in a eutrophic lake.</title>
        <authorList>
            <person name="Cai H."/>
        </authorList>
    </citation>
    <scope>NUCLEOTIDE SEQUENCE [LARGE SCALE GENOMIC DNA]</scope>
    <source>
        <strain evidence="2">TH1-14</strain>
    </source>
</reference>
<keyword evidence="2" id="KW-1185">Reference proteome</keyword>
<protein>
    <submittedName>
        <fullName evidence="1">Uncharacterized protein</fullName>
    </submittedName>
</protein>
<dbReference type="Proteomes" id="UP000216998">
    <property type="component" value="Unassembled WGS sequence"/>
</dbReference>
<sequence>MLELIFPVARLPRGGTGSARTYEAEVDGHGGILDWIYGDYHRMTDMSRILDFDTIGANGAWK</sequence>